<feature type="region of interest" description="Disordered" evidence="1">
    <location>
        <begin position="1449"/>
        <end position="1476"/>
    </location>
</feature>
<keyword evidence="3" id="KW-0732">Signal</keyword>
<dbReference type="Gene3D" id="2.60.120.1560">
    <property type="match status" value="1"/>
</dbReference>
<dbReference type="InterPro" id="IPR037524">
    <property type="entry name" value="PA14/GLEYA"/>
</dbReference>
<dbReference type="EMBL" id="JBEVYD010000010">
    <property type="protein sequence ID" value="KAL3229978.1"/>
    <property type="molecule type" value="Genomic_DNA"/>
</dbReference>
<protein>
    <submittedName>
        <fullName evidence="5">Some similarities with uniprot</fullName>
    </submittedName>
</protein>
<dbReference type="Pfam" id="PF10528">
    <property type="entry name" value="GLEYA"/>
    <property type="match status" value="1"/>
</dbReference>
<feature type="region of interest" description="Disordered" evidence="1">
    <location>
        <begin position="1305"/>
        <end position="1331"/>
    </location>
</feature>
<dbReference type="PROSITE" id="PS51820">
    <property type="entry name" value="PA14"/>
    <property type="match status" value="1"/>
</dbReference>
<gene>
    <name evidence="5" type="ORF">RNJ44_01341</name>
</gene>
<sequence length="1516" mass="164046">MKALVVYFISLLFGVTLAKNPVTFDNVCGFSPEQTAQRNSQGFKVTTARLSPFIAQNTYKELLNYPGTFNLVTQIAYTTNPSFKIGGIISNLYGLTVYPSYIIVELVGYFVPTVSGNYTFGLTGSDDAAIIFLGNGATFPCGAVDTWPDATEGDITVTDKVYPNRTVYMIKDVPYPIRISFYNTLADGILNAWFTDPSGTKHSDWAGYIWQYPSCTEPQACTYTPHPTTVNSYISTWVLSTELISSSTSSFTGLDGDVTPYYIYVYNVPTVTESVSVPDESTFTLTYDDRLVEEVVSFYSTTASNGSPILASTTVPVETFLIIPPPMTITLDKGKWVEEDLVSYFTTQDSEGHNITGSTTSTITYMIDLPQPTTVNITKPYEIIEEQVSYYSTTDKDGYPDIGTTTSTITVIHSGAPSPTTDIVDLGNDVTEYLVISYFTTEDDKGSFYTANGTRTYSPPQITTIETEGDHEHIYTIVSYFITVDDAGEIITSSTVINASTVYDPAPSPTTTVVDLGSNVTEYVVISYWTTDDENGKLYTASSSSVYSPPPVTTIDTTNNEEGYYETDIVSYFITTDDAGSIITSSSVEAYRVNINSDAAYTSLSPPPPNTTETVDLGNNVTEYVVISYWISTNEYGGYITASNSSVYSPPPVTTIDTTNNEEGYYETDIVSYFITTDDAGSIITSSSVEAYRVNINSDAAHTSLSPPPPNTTETVDLGNNVTEYVVISYWISTNEYGGYITASNSSVYSPPAVLTLETTNNEEGYIETDIVSYFITTDSAGSIITSSSLEEYRVNINSEAPHSSLNPAPPTTTETVDLGNNVTEYVVISYWISTNEYGGYITASNSSVYSPPPVTTIDTTNNEEGYYETDIVSYFITTDDAGSIITSSSVEAYRVNINSDAAHTSLSPPPPNTTETVDLGNNVTEYVVISYWISTNEYGGYITASNSSVYSPPPVTTIDTTNNEEGYYETDIVSYFITTDDAGSIITSSSVEAYRVNINSDAAHTSLSPPPPNTTETVDLGNNVTEYVVISYWISTNEYGGYITASNSSVYSPPAVLTLETTNNEEGYIETDIVSYFITTDSAGSIITSSSLEEYRVNINSEAPHSSLNPAPPTTTETVDLGNNVTEYVVISYWISTNEYGGYITASNSSVYSPPPVTTIDTTNNEEGYYETDIVSYFITTDDAGSIITSSSLQAYRVQIDEQSVFTSLEPAPQPTTLTVQQGDGLTHYEVITYYITTNSFGGYITESSVKTFTPPLPITTTITKDSYVEEDIISYYLTVTNNSEIVTQTTTIYHIIANKTTSTPPSSPTITASTITDSSITSNPPSIISSSTKSNQISTVLSNISSSAMESIDTSSVETVTSTQWTFGNRTISSTKSISVSPTVVSSDFQSSIRTQSVVETSTKQATSKVPSNSKQSQIVSTNTLTVPVSETSTALIIQSVAGISTESLNSSPSQGTKQSKSTEGSVYTSTKPGSPLIQSSYPIASSTMHAFSGSGVMLSPSLIGIITLLFLFF</sequence>
<dbReference type="Proteomes" id="UP001623330">
    <property type="component" value="Unassembled WGS sequence"/>
</dbReference>
<evidence type="ECO:0000259" key="4">
    <source>
        <dbReference type="PROSITE" id="PS51820"/>
    </source>
</evidence>
<feature type="chain" id="PRO_5046540352" evidence="3">
    <location>
        <begin position="19"/>
        <end position="1516"/>
    </location>
</feature>
<dbReference type="InterPro" id="IPR018871">
    <property type="entry name" value="GLEYA_adhesin_domain"/>
</dbReference>
<organism evidence="5 6">
    <name type="scientific">Nakaseomyces bracarensis</name>
    <dbReference type="NCBI Taxonomy" id="273131"/>
    <lineage>
        <taxon>Eukaryota</taxon>
        <taxon>Fungi</taxon>
        <taxon>Dikarya</taxon>
        <taxon>Ascomycota</taxon>
        <taxon>Saccharomycotina</taxon>
        <taxon>Saccharomycetes</taxon>
        <taxon>Saccharomycetales</taxon>
        <taxon>Saccharomycetaceae</taxon>
        <taxon>Nakaseomyces</taxon>
    </lineage>
</organism>
<dbReference type="Pfam" id="PF20646">
    <property type="entry name" value="Hpf1_C"/>
    <property type="match status" value="6"/>
</dbReference>
<accession>A0ABR4NPK7</accession>
<dbReference type="InterPro" id="IPR049451">
    <property type="entry name" value="AWP2-like_YTTT_rpt"/>
</dbReference>
<evidence type="ECO:0000256" key="2">
    <source>
        <dbReference type="SAM" id="Phobius"/>
    </source>
</evidence>
<feature type="domain" description="PA14" evidence="4">
    <location>
        <begin position="50"/>
        <end position="208"/>
    </location>
</feature>
<keyword evidence="2" id="KW-1133">Transmembrane helix</keyword>
<evidence type="ECO:0000256" key="3">
    <source>
        <dbReference type="SAM" id="SignalP"/>
    </source>
</evidence>
<evidence type="ECO:0000313" key="5">
    <source>
        <dbReference type="EMBL" id="KAL3229978.1"/>
    </source>
</evidence>
<keyword evidence="6" id="KW-1185">Reference proteome</keyword>
<comment type="caution">
    <text evidence="5">The sequence shown here is derived from an EMBL/GenBank/DDBJ whole genome shotgun (WGS) entry which is preliminary data.</text>
</comment>
<evidence type="ECO:0000313" key="6">
    <source>
        <dbReference type="Proteomes" id="UP001623330"/>
    </source>
</evidence>
<evidence type="ECO:0000256" key="1">
    <source>
        <dbReference type="SAM" id="MobiDB-lite"/>
    </source>
</evidence>
<feature type="signal peptide" evidence="3">
    <location>
        <begin position="1"/>
        <end position="18"/>
    </location>
</feature>
<keyword evidence="2" id="KW-0472">Membrane</keyword>
<proteinExistence type="predicted"/>
<reference evidence="5 6" key="1">
    <citation type="submission" date="2024-05" db="EMBL/GenBank/DDBJ databases">
        <title>Long read based assembly of the Candida bracarensis genome reveals expanded adhesin content.</title>
        <authorList>
            <person name="Marcet-Houben M."/>
            <person name="Ksiezopolska E."/>
            <person name="Gabaldon T."/>
        </authorList>
    </citation>
    <scope>NUCLEOTIDE SEQUENCE [LARGE SCALE GENOMIC DNA]</scope>
    <source>
        <strain evidence="5 6">CBM6</strain>
    </source>
</reference>
<feature type="transmembrane region" description="Helical" evidence="2">
    <location>
        <begin position="1493"/>
        <end position="1515"/>
    </location>
</feature>
<name>A0ABR4NPK7_9SACH</name>
<keyword evidence="2" id="KW-0812">Transmembrane</keyword>